<dbReference type="PANTHER" id="PTHR43124:SF3">
    <property type="entry name" value="CHLORAMPHENICOL EFFLUX PUMP RV0191"/>
    <property type="match status" value="1"/>
</dbReference>
<dbReference type="PANTHER" id="PTHR43124">
    <property type="entry name" value="PURINE EFFLUX PUMP PBUE"/>
    <property type="match status" value="1"/>
</dbReference>
<dbReference type="InterPro" id="IPR036259">
    <property type="entry name" value="MFS_trans_sf"/>
</dbReference>
<dbReference type="EMBL" id="JACBZS010000001">
    <property type="protein sequence ID" value="NYI70835.1"/>
    <property type="molecule type" value="Genomic_DNA"/>
</dbReference>
<dbReference type="InterPro" id="IPR004812">
    <property type="entry name" value="Efflux_drug-R_Bcr/CmlA"/>
</dbReference>
<name>A0A7Z0IKQ4_9ACTN</name>
<proteinExistence type="inferred from homology"/>
<dbReference type="InterPro" id="IPR020846">
    <property type="entry name" value="MFS_dom"/>
</dbReference>
<protein>
    <submittedName>
        <fullName evidence="10">DHA1 family bicyclomycin/chloramphenicol resistance-like MFS transporter</fullName>
    </submittedName>
</protein>
<evidence type="ECO:0000256" key="2">
    <source>
        <dbReference type="ARBA" id="ARBA00006236"/>
    </source>
</evidence>
<keyword evidence="7 8" id="KW-0472">Membrane</keyword>
<feature type="transmembrane region" description="Helical" evidence="8">
    <location>
        <begin position="85"/>
        <end position="103"/>
    </location>
</feature>
<evidence type="ECO:0000256" key="8">
    <source>
        <dbReference type="SAM" id="Phobius"/>
    </source>
</evidence>
<evidence type="ECO:0000256" key="5">
    <source>
        <dbReference type="ARBA" id="ARBA00022692"/>
    </source>
</evidence>
<keyword evidence="6 8" id="KW-1133">Transmembrane helix</keyword>
<feature type="transmembrane region" description="Helical" evidence="8">
    <location>
        <begin position="317"/>
        <end position="335"/>
    </location>
</feature>
<dbReference type="AlphaFoldDB" id="A0A7Z0IKQ4"/>
<dbReference type="RefSeq" id="WP_218843744.1">
    <property type="nucleotide sequence ID" value="NZ_JACBZS010000001.1"/>
</dbReference>
<comment type="caution">
    <text evidence="10">The sequence shown here is derived from an EMBL/GenBank/DDBJ whole genome shotgun (WGS) entry which is preliminary data.</text>
</comment>
<sequence length="411" mass="43282">MTDPDDRTPAGLQPWQATVAPIAIAMLGMLGPFSIDTPYPSFAHLQTEFAVDATVTQQLVSSYLLAFAAMSIFHGPISDAVGRRPVMLVSLLAYSVASIAAIFAPSIGVLIFCRVLQGLSAGGGVIISRTMIRDLYHGADAQRLMSRVMMIFGLAPALAPIIGGWLATVGSWRLIFGFLGGLGLLLVGVVIVALPESHPVERRTPLSIRALLGSMAGVVRTARFHRVTWAGAFLFGAYFLYIGSAAIVVVDLLGQGETDFWKLFLPMIAGFMAGAFVSGRTAGRLSRNRGVAIGIAIQLGAAALGVVLMLAPALRTLPWAVIAPAILGFGVSLAFPPIQLAVVDMFPKARGAATSIAAFLTLALNALTAGLLAPVITSSLLAMAIAVLGFTILGALFWVWHLRVDHQVDRQ</sequence>
<dbReference type="GO" id="GO:1990961">
    <property type="term" value="P:xenobiotic detoxification by transmembrane export across the plasma membrane"/>
    <property type="evidence" value="ECO:0007669"/>
    <property type="project" value="InterPro"/>
</dbReference>
<dbReference type="PROSITE" id="PS50850">
    <property type="entry name" value="MFS"/>
    <property type="match status" value="1"/>
</dbReference>
<feature type="transmembrane region" description="Helical" evidence="8">
    <location>
        <begin position="382"/>
        <end position="402"/>
    </location>
</feature>
<keyword evidence="3" id="KW-0813">Transport</keyword>
<keyword evidence="4" id="KW-1003">Cell membrane</keyword>
<accession>A0A7Z0IKQ4</accession>
<dbReference type="InterPro" id="IPR050189">
    <property type="entry name" value="MFS_Efflux_Transporters"/>
</dbReference>
<evidence type="ECO:0000256" key="4">
    <source>
        <dbReference type="ARBA" id="ARBA00022475"/>
    </source>
</evidence>
<dbReference type="InterPro" id="IPR011701">
    <property type="entry name" value="MFS"/>
</dbReference>
<feature type="transmembrane region" description="Helical" evidence="8">
    <location>
        <begin position="174"/>
        <end position="194"/>
    </location>
</feature>
<evidence type="ECO:0000259" key="9">
    <source>
        <dbReference type="PROSITE" id="PS50850"/>
    </source>
</evidence>
<evidence type="ECO:0000256" key="1">
    <source>
        <dbReference type="ARBA" id="ARBA00004651"/>
    </source>
</evidence>
<comment type="subcellular location">
    <subcellularLocation>
        <location evidence="1">Cell membrane</location>
        <topology evidence="1">Multi-pass membrane protein</topology>
    </subcellularLocation>
</comment>
<dbReference type="Proteomes" id="UP000527616">
    <property type="component" value="Unassembled WGS sequence"/>
</dbReference>
<dbReference type="NCBIfam" id="TIGR00710">
    <property type="entry name" value="efflux_Bcr_CflA"/>
    <property type="match status" value="1"/>
</dbReference>
<feature type="transmembrane region" description="Helical" evidence="8">
    <location>
        <begin position="148"/>
        <end position="168"/>
    </location>
</feature>
<evidence type="ECO:0000256" key="6">
    <source>
        <dbReference type="ARBA" id="ARBA00022989"/>
    </source>
</evidence>
<dbReference type="GO" id="GO:0042910">
    <property type="term" value="F:xenobiotic transmembrane transporter activity"/>
    <property type="evidence" value="ECO:0007669"/>
    <property type="project" value="InterPro"/>
</dbReference>
<evidence type="ECO:0000313" key="11">
    <source>
        <dbReference type="Proteomes" id="UP000527616"/>
    </source>
</evidence>
<gene>
    <name evidence="10" type="ORF">GGQ54_001395</name>
</gene>
<feature type="transmembrane region" description="Helical" evidence="8">
    <location>
        <begin position="55"/>
        <end position="73"/>
    </location>
</feature>
<feature type="transmembrane region" description="Helical" evidence="8">
    <location>
        <begin position="356"/>
        <end position="376"/>
    </location>
</feature>
<dbReference type="SUPFAM" id="SSF103473">
    <property type="entry name" value="MFS general substrate transporter"/>
    <property type="match status" value="1"/>
</dbReference>
<reference evidence="10 11" key="1">
    <citation type="submission" date="2020-07" db="EMBL/GenBank/DDBJ databases">
        <title>Sequencing the genomes of 1000 actinobacteria strains.</title>
        <authorList>
            <person name="Klenk H.-P."/>
        </authorList>
    </citation>
    <scope>NUCLEOTIDE SEQUENCE [LARGE SCALE GENOMIC DNA]</scope>
    <source>
        <strain evidence="10 11">DSM 103164</strain>
    </source>
</reference>
<dbReference type="CDD" id="cd17320">
    <property type="entry name" value="MFS_MdfA_MDR_like"/>
    <property type="match status" value="1"/>
</dbReference>
<feature type="transmembrane region" description="Helical" evidence="8">
    <location>
        <begin position="260"/>
        <end position="279"/>
    </location>
</feature>
<feature type="domain" description="Major facilitator superfamily (MFS) profile" evidence="9">
    <location>
        <begin position="20"/>
        <end position="407"/>
    </location>
</feature>
<dbReference type="Gene3D" id="1.20.1720.10">
    <property type="entry name" value="Multidrug resistance protein D"/>
    <property type="match status" value="1"/>
</dbReference>
<keyword evidence="5 8" id="KW-0812">Transmembrane</keyword>
<dbReference type="Pfam" id="PF07690">
    <property type="entry name" value="MFS_1"/>
    <property type="match status" value="1"/>
</dbReference>
<feature type="transmembrane region" description="Helical" evidence="8">
    <location>
        <begin position="109"/>
        <end position="127"/>
    </location>
</feature>
<feature type="transmembrane region" description="Helical" evidence="8">
    <location>
        <begin position="229"/>
        <end position="254"/>
    </location>
</feature>
<evidence type="ECO:0000313" key="10">
    <source>
        <dbReference type="EMBL" id="NYI70835.1"/>
    </source>
</evidence>
<feature type="transmembrane region" description="Helical" evidence="8">
    <location>
        <begin position="12"/>
        <end position="35"/>
    </location>
</feature>
<evidence type="ECO:0000256" key="7">
    <source>
        <dbReference type="ARBA" id="ARBA00023136"/>
    </source>
</evidence>
<keyword evidence="11" id="KW-1185">Reference proteome</keyword>
<evidence type="ECO:0000256" key="3">
    <source>
        <dbReference type="ARBA" id="ARBA00022448"/>
    </source>
</evidence>
<feature type="transmembrane region" description="Helical" evidence="8">
    <location>
        <begin position="291"/>
        <end position="311"/>
    </location>
</feature>
<dbReference type="GO" id="GO:0005886">
    <property type="term" value="C:plasma membrane"/>
    <property type="evidence" value="ECO:0007669"/>
    <property type="project" value="UniProtKB-SubCell"/>
</dbReference>
<organism evidence="10 11">
    <name type="scientific">Naumannella cuiyingiana</name>
    <dbReference type="NCBI Taxonomy" id="1347891"/>
    <lineage>
        <taxon>Bacteria</taxon>
        <taxon>Bacillati</taxon>
        <taxon>Actinomycetota</taxon>
        <taxon>Actinomycetes</taxon>
        <taxon>Propionibacteriales</taxon>
        <taxon>Propionibacteriaceae</taxon>
        <taxon>Naumannella</taxon>
    </lineage>
</organism>
<comment type="similarity">
    <text evidence="2">Belongs to the major facilitator superfamily. Bcr/CmlA family.</text>
</comment>